<keyword evidence="10" id="KW-1185">Reference proteome</keyword>
<dbReference type="PANTHER" id="PTHR42909:SF1">
    <property type="entry name" value="CARBOHYDRATE KINASE PFKB DOMAIN-CONTAINING PROTEIN"/>
    <property type="match status" value="1"/>
</dbReference>
<dbReference type="InterPro" id="IPR022830">
    <property type="entry name" value="Indigdn_synthA-like"/>
</dbReference>
<dbReference type="InterPro" id="IPR002173">
    <property type="entry name" value="Carboh/pur_kinase_PfkB_CS"/>
</dbReference>
<dbReference type="SUPFAM" id="SSF110581">
    <property type="entry name" value="Indigoidine synthase A-like"/>
    <property type="match status" value="1"/>
</dbReference>
<keyword evidence="7" id="KW-0326">Glycosidase</keyword>
<feature type="compositionally biased region" description="Polar residues" evidence="8">
    <location>
        <begin position="642"/>
        <end position="653"/>
    </location>
</feature>
<evidence type="ECO:0000313" key="11">
    <source>
        <dbReference type="RefSeq" id="XP_047737566.1"/>
    </source>
</evidence>
<dbReference type="InterPro" id="IPR007342">
    <property type="entry name" value="PsuG"/>
</dbReference>
<evidence type="ECO:0000256" key="3">
    <source>
        <dbReference type="ARBA" id="ARBA00022777"/>
    </source>
</evidence>
<evidence type="ECO:0000256" key="6">
    <source>
        <dbReference type="ARBA" id="ARBA00023239"/>
    </source>
</evidence>
<dbReference type="PANTHER" id="PTHR42909">
    <property type="entry name" value="ZGC:136858"/>
    <property type="match status" value="1"/>
</dbReference>
<keyword evidence="5" id="KW-0464">Manganese</keyword>
<gene>
    <name evidence="11" type="primary">LOC108675273</name>
</gene>
<feature type="region of interest" description="Disordered" evidence="8">
    <location>
        <begin position="508"/>
        <end position="543"/>
    </location>
</feature>
<feature type="compositionally biased region" description="Basic and acidic residues" evidence="8">
    <location>
        <begin position="523"/>
        <end position="539"/>
    </location>
</feature>
<dbReference type="Pfam" id="PF00294">
    <property type="entry name" value="PfkB"/>
    <property type="match status" value="2"/>
</dbReference>
<evidence type="ECO:0000256" key="2">
    <source>
        <dbReference type="ARBA" id="ARBA00022723"/>
    </source>
</evidence>
<keyword evidence="2" id="KW-0479">Metal-binding</keyword>
<dbReference type="InterPro" id="IPR029056">
    <property type="entry name" value="Ribokinase-like"/>
</dbReference>
<keyword evidence="1" id="KW-0808">Transferase</keyword>
<feature type="region of interest" description="Disordered" evidence="8">
    <location>
        <begin position="728"/>
        <end position="748"/>
    </location>
</feature>
<dbReference type="InterPro" id="IPR011611">
    <property type="entry name" value="PfkB_dom"/>
</dbReference>
<evidence type="ECO:0000256" key="4">
    <source>
        <dbReference type="ARBA" id="ARBA00022801"/>
    </source>
</evidence>
<name>A0A979FM36_HYAAZ</name>
<evidence type="ECO:0000256" key="1">
    <source>
        <dbReference type="ARBA" id="ARBA00022679"/>
    </source>
</evidence>
<dbReference type="AlphaFoldDB" id="A0A979FM36"/>
<feature type="domain" description="Carbohydrate kinase PfkB" evidence="9">
    <location>
        <begin position="752"/>
        <end position="809"/>
    </location>
</feature>
<dbReference type="KEGG" id="hazt:108675273"/>
<reference evidence="11" key="1">
    <citation type="submission" date="2025-08" db="UniProtKB">
        <authorList>
            <consortium name="RefSeq"/>
        </authorList>
    </citation>
    <scope>IDENTIFICATION</scope>
    <source>
        <tissue evidence="11">Whole organism</tissue>
    </source>
</reference>
<protein>
    <submittedName>
        <fullName evidence="11">Pseudouridine-metabolizing bifunctional protein C1861.05</fullName>
    </submittedName>
</protein>
<dbReference type="GO" id="GO:0016301">
    <property type="term" value="F:kinase activity"/>
    <property type="evidence" value="ECO:0007669"/>
    <property type="project" value="UniProtKB-KW"/>
</dbReference>
<dbReference type="SUPFAM" id="SSF53613">
    <property type="entry name" value="Ribokinase-like"/>
    <property type="match status" value="2"/>
</dbReference>
<dbReference type="Proteomes" id="UP000694843">
    <property type="component" value="Unplaced"/>
</dbReference>
<sequence length="834" mass="87590">MLKGQLTVGLSSSQLHMLADTCTKKHKISTRDLAFAATKKVDGGTTVSTTLHACRLAGIDVFVTGGIGGVHKVHSSGATTWDVSADLIELGHCQGVGVVCSGIKSILDVPATLEYLETQGVSATVLDRSLEAQCDPAKVFFPDFFTRNSGIVATSFITDPSQAAEMIHQAKKLALRSGLIFAVPIPESAEPAGAEIKMAIEKAVSLARRSSVTGRDVTPFVLSEVLRMTDGRSLAANSALIQNNAATGAHVASALAKLRTENPSRSSSSFYLTRELEKHQFSSDPQSAESPHLEDTRPASPPPEGDNTLKEAHNTAEVVVVGGSVLDFVATVTEPKIELTGRTHMGRLTQSCGGVARNVAEALTRHDVRTLFVSAVGTDAHAHALVAGSPPGMMGAGVVRVETLPTASYCTILDCGGEAVMGVGDMDVHRCITTQWVSKFLDAVEGARLVVCDGNTPQASLDLLMETCSSKGVPLWFEPTDVLKAHKPWAGNLRPDTTAGYSLATTGAVQAEAGNGRSDEDDQTMRTHDGRASRKEHGTPVRRGGLMFASPNLNELRIICNFLNLGDVPPIPSENVDLPNFLSHIVAITAPLFTSHNTKALHNHHVGDNVAPPNNERCITTQVSFSSQTLTERGKGVENLNERNQSPKNSVKNGGSFEHIGDKNASPGGSLYGSQLIENTRTEHGEDIVMVSPKSRQSGTLTPAMTALMVTLGQHGFLVVRRAVTGEEDSPLMPSSAATTRGQGSDERGEVVGLHFPPPACDSVVSVSGAGDCLASGFIAGMLRGGLVSECAAAATRAALLSLQATAAVPPTLGAPPAVVGADRLAFTLVPHRD</sequence>
<keyword evidence="6" id="KW-0456">Lyase</keyword>
<dbReference type="GO" id="GO:0004730">
    <property type="term" value="F:pseudouridylate synthase activity"/>
    <property type="evidence" value="ECO:0007669"/>
    <property type="project" value="InterPro"/>
</dbReference>
<dbReference type="GO" id="GO:0046872">
    <property type="term" value="F:metal ion binding"/>
    <property type="evidence" value="ECO:0007669"/>
    <property type="project" value="UniProtKB-KW"/>
</dbReference>
<proteinExistence type="predicted"/>
<feature type="region of interest" description="Disordered" evidence="8">
    <location>
        <begin position="629"/>
        <end position="657"/>
    </location>
</feature>
<organism evidence="10 11">
    <name type="scientific">Hyalella azteca</name>
    <name type="common">Amphipod</name>
    <dbReference type="NCBI Taxonomy" id="294128"/>
    <lineage>
        <taxon>Eukaryota</taxon>
        <taxon>Metazoa</taxon>
        <taxon>Ecdysozoa</taxon>
        <taxon>Arthropoda</taxon>
        <taxon>Crustacea</taxon>
        <taxon>Multicrustacea</taxon>
        <taxon>Malacostraca</taxon>
        <taxon>Eumalacostraca</taxon>
        <taxon>Peracarida</taxon>
        <taxon>Amphipoda</taxon>
        <taxon>Senticaudata</taxon>
        <taxon>Talitrida</taxon>
        <taxon>Talitroidea</taxon>
        <taxon>Hyalellidae</taxon>
        <taxon>Hyalella</taxon>
    </lineage>
</organism>
<evidence type="ECO:0000256" key="7">
    <source>
        <dbReference type="ARBA" id="ARBA00023295"/>
    </source>
</evidence>
<dbReference type="Gene3D" id="3.40.1790.10">
    <property type="entry name" value="Indigoidine synthase domain"/>
    <property type="match status" value="1"/>
</dbReference>
<dbReference type="GO" id="GO:0016798">
    <property type="term" value="F:hydrolase activity, acting on glycosyl bonds"/>
    <property type="evidence" value="ECO:0007669"/>
    <property type="project" value="UniProtKB-KW"/>
</dbReference>
<keyword evidence="3" id="KW-0418">Kinase</keyword>
<feature type="region of interest" description="Disordered" evidence="8">
    <location>
        <begin position="278"/>
        <end position="309"/>
    </location>
</feature>
<feature type="domain" description="Carbohydrate kinase PfkB" evidence="9">
    <location>
        <begin position="317"/>
        <end position="481"/>
    </location>
</feature>
<dbReference type="GO" id="GO:0005737">
    <property type="term" value="C:cytoplasm"/>
    <property type="evidence" value="ECO:0007669"/>
    <property type="project" value="TreeGrafter"/>
</dbReference>
<dbReference type="Gene3D" id="3.40.1190.20">
    <property type="match status" value="2"/>
</dbReference>
<evidence type="ECO:0000259" key="9">
    <source>
        <dbReference type="Pfam" id="PF00294"/>
    </source>
</evidence>
<dbReference type="Pfam" id="PF04227">
    <property type="entry name" value="Indigoidine_A"/>
    <property type="match status" value="1"/>
</dbReference>
<evidence type="ECO:0000256" key="5">
    <source>
        <dbReference type="ARBA" id="ARBA00023211"/>
    </source>
</evidence>
<dbReference type="GeneID" id="108675273"/>
<dbReference type="GO" id="GO:0006796">
    <property type="term" value="P:phosphate-containing compound metabolic process"/>
    <property type="evidence" value="ECO:0007669"/>
    <property type="project" value="UniProtKB-ARBA"/>
</dbReference>
<dbReference type="OrthoDB" id="198885at2759"/>
<keyword evidence="4" id="KW-0378">Hydrolase</keyword>
<dbReference type="RefSeq" id="XP_047737566.1">
    <property type="nucleotide sequence ID" value="XM_047881610.1"/>
</dbReference>
<accession>A0A979FM36</accession>
<evidence type="ECO:0000256" key="8">
    <source>
        <dbReference type="SAM" id="MobiDB-lite"/>
    </source>
</evidence>
<dbReference type="PROSITE" id="PS00584">
    <property type="entry name" value="PFKB_KINASES_2"/>
    <property type="match status" value="1"/>
</dbReference>
<evidence type="ECO:0000313" key="10">
    <source>
        <dbReference type="Proteomes" id="UP000694843"/>
    </source>
</evidence>